<gene>
    <name evidence="2" type="ORF">PSON_ATCC_30995.1.T0020217</name>
</gene>
<dbReference type="SMART" id="SM00639">
    <property type="entry name" value="PSA"/>
    <property type="match status" value="6"/>
</dbReference>
<feature type="chain" id="PRO_5035905288" evidence="1">
    <location>
        <begin position="18"/>
        <end position="777"/>
    </location>
</feature>
<dbReference type="Pfam" id="PF01508">
    <property type="entry name" value="Paramecium_SA"/>
    <property type="match status" value="1"/>
</dbReference>
<comment type="caution">
    <text evidence="2">The sequence shown here is derived from an EMBL/GenBank/DDBJ whole genome shotgun (WGS) entry which is preliminary data.</text>
</comment>
<dbReference type="EMBL" id="CAJJDN010000002">
    <property type="protein sequence ID" value="CAD8047089.1"/>
    <property type="molecule type" value="Genomic_DNA"/>
</dbReference>
<organism evidence="2 3">
    <name type="scientific">Paramecium sonneborni</name>
    <dbReference type="NCBI Taxonomy" id="65129"/>
    <lineage>
        <taxon>Eukaryota</taxon>
        <taxon>Sar</taxon>
        <taxon>Alveolata</taxon>
        <taxon>Ciliophora</taxon>
        <taxon>Intramacronucleata</taxon>
        <taxon>Oligohymenophorea</taxon>
        <taxon>Peniculida</taxon>
        <taxon>Parameciidae</taxon>
        <taxon>Paramecium</taxon>
    </lineage>
</organism>
<keyword evidence="1" id="KW-0732">Signal</keyword>
<evidence type="ECO:0000256" key="1">
    <source>
        <dbReference type="SAM" id="SignalP"/>
    </source>
</evidence>
<protein>
    <submittedName>
        <fullName evidence="2">Uncharacterized protein</fullName>
    </submittedName>
</protein>
<name>A0A8S1K0S8_9CILI</name>
<dbReference type="OrthoDB" id="294168at2759"/>
<feature type="signal peptide" evidence="1">
    <location>
        <begin position="1"/>
        <end position="17"/>
    </location>
</feature>
<evidence type="ECO:0000313" key="2">
    <source>
        <dbReference type="EMBL" id="CAD8047089.1"/>
    </source>
</evidence>
<sequence length="777" mass="86261">MTSIILIIVAFSILGNANFIPNVQCSCQQMIEQKDCSNKADCQWQQIEMDPFNGYCEQKSCQYLTQQQCQLSYSCYYQPGQPGQEFCFPFKKCQDLVLAANQTCQEANVKCVPSNQLNPQCIPGGYSCSSLETQETCQPAKGFTLAGEGLCYWNGQSCKVITNCGEVQTQTQCEMQFLNRACLWTGQTCVAQQCSNFSSGNCTYILNNPMSGSAIQPCFWNIDDQTCTPTNANQLTLEDCAKNTDFHYRWAPINTIQGICAECNSQKFIYRNQCECKQLLQQQECMSSPGCIWEPSQNGQFGSCLQNTCINITNQQTCAQIQGCYWNTSIASSVCTVFSSCSAILGKNSQACLQQSIFCPGSNGKNCLNQFSMLSCSELQKEPNICYNSIGKDGYCIYNVSTNECQNLTSCGILTSIQQCNQFAHSCIWNANTYECQQKTCSNYLTKESCNFVQNSLNINVLNICSWNSDTKICYAYDNSLKYDINTCFNQTGRTHHWSEPLNASNGLCLPCRYSSLLNIKSDCSCSDLINYTDCALSSPKCFWNSTATTKCQKQVCTQLTNQGSCAISKNCYWNISNNKASCQNINQTDTTCATIKANTQQECLSQSILCAGINNGYCSSTLNSCSEYQTFYQCFGSVGTDGICQWNQTQTTCLGINNCNMITTEIQCSLLLNTCYWQTLNGNSSCTPYNCSTLYAQTNNCDFYLSTPNQNYEINLCYLEGLSCNSAHKSLINLTSSNCYASSGGTARWNASGTGTCQLCYTQIISILFLVLIYMN</sequence>
<keyword evidence="3" id="KW-1185">Reference proteome</keyword>
<accession>A0A8S1K0S8</accession>
<dbReference type="AlphaFoldDB" id="A0A8S1K0S8"/>
<evidence type="ECO:0000313" key="3">
    <source>
        <dbReference type="Proteomes" id="UP000692954"/>
    </source>
</evidence>
<dbReference type="Proteomes" id="UP000692954">
    <property type="component" value="Unassembled WGS sequence"/>
</dbReference>
<proteinExistence type="predicted"/>
<dbReference type="InterPro" id="IPR002895">
    <property type="entry name" value="Paramecium_SA"/>
</dbReference>
<reference evidence="2" key="1">
    <citation type="submission" date="2021-01" db="EMBL/GenBank/DDBJ databases">
        <authorList>
            <consortium name="Genoscope - CEA"/>
            <person name="William W."/>
        </authorList>
    </citation>
    <scope>NUCLEOTIDE SEQUENCE</scope>
</reference>